<dbReference type="InterPro" id="IPR001375">
    <property type="entry name" value="Peptidase_S9_cat"/>
</dbReference>
<dbReference type="GO" id="GO:0006508">
    <property type="term" value="P:proteolysis"/>
    <property type="evidence" value="ECO:0007669"/>
    <property type="project" value="InterPro"/>
</dbReference>
<dbReference type="RefSeq" id="WP_091651118.1">
    <property type="nucleotide sequence ID" value="NZ_FNHQ01000019.1"/>
</dbReference>
<reference evidence="2 3" key="1">
    <citation type="submission" date="2016-10" db="EMBL/GenBank/DDBJ databases">
        <authorList>
            <person name="de Groot N.N."/>
        </authorList>
    </citation>
    <scope>NUCLEOTIDE SEQUENCE [LARGE SCALE GENOMIC DNA]</scope>
    <source>
        <strain evidence="2 3">DSM 16981</strain>
    </source>
</reference>
<dbReference type="PANTHER" id="PTHR43358:SF4">
    <property type="entry name" value="ALPHA_BETA HYDROLASE FOLD-1 DOMAIN-CONTAINING PROTEIN"/>
    <property type="match status" value="1"/>
</dbReference>
<protein>
    <recommendedName>
        <fullName evidence="1">Peptidase S9 prolyl oligopeptidase catalytic domain-containing protein</fullName>
    </recommendedName>
</protein>
<dbReference type="InterPro" id="IPR052920">
    <property type="entry name" value="DNA-binding_regulatory"/>
</dbReference>
<organism evidence="2 3">
    <name type="scientific">Megasphaera paucivorans</name>
    <dbReference type="NCBI Taxonomy" id="349095"/>
    <lineage>
        <taxon>Bacteria</taxon>
        <taxon>Bacillati</taxon>
        <taxon>Bacillota</taxon>
        <taxon>Negativicutes</taxon>
        <taxon>Veillonellales</taxon>
        <taxon>Veillonellaceae</taxon>
        <taxon>Megasphaera</taxon>
    </lineage>
</organism>
<dbReference type="STRING" id="349095.SAMN05660299_01918"/>
<name>A0A1G9XT17_9FIRM</name>
<dbReference type="Pfam" id="PF00326">
    <property type="entry name" value="Peptidase_S9"/>
    <property type="match status" value="1"/>
</dbReference>
<dbReference type="InterPro" id="IPR029058">
    <property type="entry name" value="AB_hydrolase_fold"/>
</dbReference>
<feature type="domain" description="Peptidase S9 prolyl oligopeptidase catalytic" evidence="1">
    <location>
        <begin position="112"/>
        <end position="313"/>
    </location>
</feature>
<dbReference type="Proteomes" id="UP000199309">
    <property type="component" value="Unassembled WGS sequence"/>
</dbReference>
<evidence type="ECO:0000313" key="2">
    <source>
        <dbReference type="EMBL" id="SDM99948.1"/>
    </source>
</evidence>
<dbReference type="GO" id="GO:0008236">
    <property type="term" value="F:serine-type peptidase activity"/>
    <property type="evidence" value="ECO:0007669"/>
    <property type="project" value="InterPro"/>
</dbReference>
<proteinExistence type="predicted"/>
<evidence type="ECO:0000313" key="3">
    <source>
        <dbReference type="Proteomes" id="UP000199309"/>
    </source>
</evidence>
<dbReference type="AlphaFoldDB" id="A0A1G9XT17"/>
<dbReference type="SUPFAM" id="SSF53474">
    <property type="entry name" value="alpha/beta-Hydrolases"/>
    <property type="match status" value="1"/>
</dbReference>
<dbReference type="Gene3D" id="3.40.50.1820">
    <property type="entry name" value="alpha/beta hydrolase"/>
    <property type="match status" value="1"/>
</dbReference>
<dbReference type="EMBL" id="FNHQ01000019">
    <property type="protein sequence ID" value="SDM99948.1"/>
    <property type="molecule type" value="Genomic_DNA"/>
</dbReference>
<keyword evidence="3" id="KW-1185">Reference proteome</keyword>
<accession>A0A1G9XT17</accession>
<dbReference type="OrthoDB" id="9776685at2"/>
<sequence length="314" mass="35704">MLRRFGKRVCAFFFVITILFMGSGLYIGNIAYEHFLSAHWDQILGVENHTQDIRPIQRAERRFGWRKTYVAASDGTLLRGTYIEAERNSHRTVILLHGLYQNRSMCLPYAEIYHNLGYNVLLVDLRGHGESGGMHTEWGIREVGDIEAWVQWLRKEDQLSIIGLHGISLGGAMALLYAGSEQGSQLAFCVSDSSYGNILQLGKDKAFDWLQDPKAIWGVNIVAPFFQAAMFYHTHQFLSDIEPLRAVTHITVPVLILHGSADELIPAATAEDLYQMCGSNSKYIYIFKKAPHAVAIEKNYNEYRRVLTDFLEQK</sequence>
<dbReference type="PANTHER" id="PTHR43358">
    <property type="entry name" value="ALPHA/BETA-HYDROLASE"/>
    <property type="match status" value="1"/>
</dbReference>
<evidence type="ECO:0000259" key="1">
    <source>
        <dbReference type="Pfam" id="PF00326"/>
    </source>
</evidence>
<gene>
    <name evidence="2" type="ORF">SAMN05660299_01918</name>
</gene>